<accession>A0A917WV69</accession>
<dbReference type="Proteomes" id="UP000618460">
    <property type="component" value="Unassembled WGS sequence"/>
</dbReference>
<gene>
    <name evidence="1" type="ORF">GCM10011351_17480</name>
</gene>
<proteinExistence type="predicted"/>
<protein>
    <submittedName>
        <fullName evidence="1">Uncharacterized protein</fullName>
    </submittedName>
</protein>
<reference evidence="1" key="2">
    <citation type="submission" date="2020-09" db="EMBL/GenBank/DDBJ databases">
        <authorList>
            <person name="Sun Q."/>
            <person name="Zhou Y."/>
        </authorList>
    </citation>
    <scope>NUCLEOTIDE SEQUENCE</scope>
    <source>
        <strain evidence="1">CGMCC 1.6333</strain>
    </source>
</reference>
<dbReference type="AlphaFoldDB" id="A0A917WV69"/>
<evidence type="ECO:0000313" key="1">
    <source>
        <dbReference type="EMBL" id="GGM31790.1"/>
    </source>
</evidence>
<name>A0A917WV69_9BACI</name>
<reference evidence="1" key="1">
    <citation type="journal article" date="2014" name="Int. J. Syst. Evol. Microbiol.">
        <title>Complete genome sequence of Corynebacterium casei LMG S-19264T (=DSM 44701T), isolated from a smear-ripened cheese.</title>
        <authorList>
            <consortium name="US DOE Joint Genome Institute (JGI-PGF)"/>
            <person name="Walter F."/>
            <person name="Albersmeier A."/>
            <person name="Kalinowski J."/>
            <person name="Ruckert C."/>
        </authorList>
    </citation>
    <scope>NUCLEOTIDE SEQUENCE</scope>
    <source>
        <strain evidence="1">CGMCC 1.6333</strain>
    </source>
</reference>
<dbReference type="EMBL" id="BMLG01000008">
    <property type="protein sequence ID" value="GGM31790.1"/>
    <property type="molecule type" value="Genomic_DNA"/>
</dbReference>
<organism evidence="1 2">
    <name type="scientific">Paraliobacillus quinghaiensis</name>
    <dbReference type="NCBI Taxonomy" id="470815"/>
    <lineage>
        <taxon>Bacteria</taxon>
        <taxon>Bacillati</taxon>
        <taxon>Bacillota</taxon>
        <taxon>Bacilli</taxon>
        <taxon>Bacillales</taxon>
        <taxon>Bacillaceae</taxon>
        <taxon>Paraliobacillus</taxon>
    </lineage>
</organism>
<keyword evidence="2" id="KW-1185">Reference proteome</keyword>
<sequence>MERFVISWWGSSYGFTPIAQDYNDRYPGLIGSYRKPELERSFIKVIINVGSWKEILPN</sequence>
<comment type="caution">
    <text evidence="1">The sequence shown here is derived from an EMBL/GenBank/DDBJ whole genome shotgun (WGS) entry which is preliminary data.</text>
</comment>
<evidence type="ECO:0000313" key="2">
    <source>
        <dbReference type="Proteomes" id="UP000618460"/>
    </source>
</evidence>